<comment type="caution">
    <text evidence="2">The sequence shown here is derived from an EMBL/GenBank/DDBJ whole genome shotgun (WGS) entry which is preliminary data.</text>
</comment>
<feature type="region of interest" description="Disordered" evidence="1">
    <location>
        <begin position="510"/>
        <end position="571"/>
    </location>
</feature>
<proteinExistence type="predicted"/>
<dbReference type="Proteomes" id="UP001302126">
    <property type="component" value="Unassembled WGS sequence"/>
</dbReference>
<evidence type="ECO:0000313" key="2">
    <source>
        <dbReference type="EMBL" id="KAK4187396.1"/>
    </source>
</evidence>
<feature type="compositionally biased region" description="Basic and acidic residues" evidence="1">
    <location>
        <begin position="21"/>
        <end position="32"/>
    </location>
</feature>
<dbReference type="AlphaFoldDB" id="A0AAN6WTV4"/>
<accession>A0AAN6WTV4</accession>
<dbReference type="EMBL" id="MU864403">
    <property type="protein sequence ID" value="KAK4187396.1"/>
    <property type="molecule type" value="Genomic_DNA"/>
</dbReference>
<gene>
    <name evidence="2" type="ORF">QBC35DRAFT_474527</name>
</gene>
<feature type="compositionally biased region" description="Basic and acidic residues" evidence="1">
    <location>
        <begin position="246"/>
        <end position="256"/>
    </location>
</feature>
<feature type="region of interest" description="Disordered" evidence="1">
    <location>
        <begin position="1"/>
        <end position="38"/>
    </location>
</feature>
<evidence type="ECO:0000256" key="1">
    <source>
        <dbReference type="SAM" id="MobiDB-lite"/>
    </source>
</evidence>
<evidence type="ECO:0000313" key="3">
    <source>
        <dbReference type="Proteomes" id="UP001302126"/>
    </source>
</evidence>
<name>A0AAN6WTV4_9PEZI</name>
<sequence length="571" mass="62854">MGDRDPSMPARSDVGASNSAREPEATTAEKKRPVGMYPCGEMKADGSGMCEKTYTKLFNVKRHKKVAHPEIYEQEMAADAAEKARNGSKSSTGSAQKGKGVDRAGAGVSLAARVDPAPMSPDVNLAVQAGPGVEANYDGKLMLRHPSQVGFPAASRMVQHDNGHFAPLPNGFGRRQSQHIENPMAMSVERDETAVGPLMDIDHRLDYWAPGMSFDQFPSQAQFNAACNQDLYRGHHRSVLEKFADHSKSSLGRNEDIGMYPGPSNENQGLDFAGNVKHEPEDHDMDLLGIAQAPLPSGPSQAQHHMARNFRQSASWGLQQIAVNPGVKTLNELSQGELDHLVQMDLLKLATQNFKGTAMGCSSSQHQGVPTPVENALEEFTQQIAQLEREHMAQVHHQNFVQMISQQQMVQNSQLDMLGQSHPELWQSQQMQMPQQHMAQGSHAIMGQQPEQQILQMPQVPQYHTEHAAQLTHRLGALQPVNHWGMESIMNPCRPLMSPAQLNDAYSQHIGEPADEPMEGSDFDVSDQNSDRLYWPNAAPTPDFSLASSPFDLPEDDEKTQRNPNNNAGLN</sequence>
<feature type="compositionally biased region" description="Polar residues" evidence="1">
    <location>
        <begin position="562"/>
        <end position="571"/>
    </location>
</feature>
<feature type="compositionally biased region" description="Acidic residues" evidence="1">
    <location>
        <begin position="513"/>
        <end position="525"/>
    </location>
</feature>
<reference evidence="2" key="1">
    <citation type="journal article" date="2023" name="Mol. Phylogenet. Evol.">
        <title>Genome-scale phylogeny and comparative genomics of the fungal order Sordariales.</title>
        <authorList>
            <person name="Hensen N."/>
            <person name="Bonometti L."/>
            <person name="Westerberg I."/>
            <person name="Brannstrom I.O."/>
            <person name="Guillou S."/>
            <person name="Cros-Aarteil S."/>
            <person name="Calhoun S."/>
            <person name="Haridas S."/>
            <person name="Kuo A."/>
            <person name="Mondo S."/>
            <person name="Pangilinan J."/>
            <person name="Riley R."/>
            <person name="LaButti K."/>
            <person name="Andreopoulos B."/>
            <person name="Lipzen A."/>
            <person name="Chen C."/>
            <person name="Yan M."/>
            <person name="Daum C."/>
            <person name="Ng V."/>
            <person name="Clum A."/>
            <person name="Steindorff A."/>
            <person name="Ohm R.A."/>
            <person name="Martin F."/>
            <person name="Silar P."/>
            <person name="Natvig D.O."/>
            <person name="Lalanne C."/>
            <person name="Gautier V."/>
            <person name="Ament-Velasquez S.L."/>
            <person name="Kruys A."/>
            <person name="Hutchinson M.I."/>
            <person name="Powell A.J."/>
            <person name="Barry K."/>
            <person name="Miller A.N."/>
            <person name="Grigoriev I.V."/>
            <person name="Debuchy R."/>
            <person name="Gladieux P."/>
            <person name="Hiltunen Thoren M."/>
            <person name="Johannesson H."/>
        </authorList>
    </citation>
    <scope>NUCLEOTIDE SEQUENCE</scope>
    <source>
        <strain evidence="2">PSN309</strain>
    </source>
</reference>
<reference evidence="2" key="2">
    <citation type="submission" date="2023-05" db="EMBL/GenBank/DDBJ databases">
        <authorList>
            <consortium name="Lawrence Berkeley National Laboratory"/>
            <person name="Steindorff A."/>
            <person name="Hensen N."/>
            <person name="Bonometti L."/>
            <person name="Westerberg I."/>
            <person name="Brannstrom I.O."/>
            <person name="Guillou S."/>
            <person name="Cros-Aarteil S."/>
            <person name="Calhoun S."/>
            <person name="Haridas S."/>
            <person name="Kuo A."/>
            <person name="Mondo S."/>
            <person name="Pangilinan J."/>
            <person name="Riley R."/>
            <person name="Labutti K."/>
            <person name="Andreopoulos B."/>
            <person name="Lipzen A."/>
            <person name="Chen C."/>
            <person name="Yanf M."/>
            <person name="Daum C."/>
            <person name="Ng V."/>
            <person name="Clum A."/>
            <person name="Ohm R."/>
            <person name="Martin F."/>
            <person name="Silar P."/>
            <person name="Natvig D."/>
            <person name="Lalanne C."/>
            <person name="Gautier V."/>
            <person name="Ament-Velasquez S.L."/>
            <person name="Kruys A."/>
            <person name="Hutchinson M.I."/>
            <person name="Powell A.J."/>
            <person name="Barry K."/>
            <person name="Miller A.N."/>
            <person name="Grigoriev I.V."/>
            <person name="Debuchy R."/>
            <person name="Gladieux P."/>
            <person name="Thoren M.H."/>
            <person name="Johannesson H."/>
        </authorList>
    </citation>
    <scope>NUCLEOTIDE SEQUENCE</scope>
    <source>
        <strain evidence="2">PSN309</strain>
    </source>
</reference>
<organism evidence="2 3">
    <name type="scientific">Podospora australis</name>
    <dbReference type="NCBI Taxonomy" id="1536484"/>
    <lineage>
        <taxon>Eukaryota</taxon>
        <taxon>Fungi</taxon>
        <taxon>Dikarya</taxon>
        <taxon>Ascomycota</taxon>
        <taxon>Pezizomycotina</taxon>
        <taxon>Sordariomycetes</taxon>
        <taxon>Sordariomycetidae</taxon>
        <taxon>Sordariales</taxon>
        <taxon>Podosporaceae</taxon>
        <taxon>Podospora</taxon>
    </lineage>
</organism>
<feature type="region of interest" description="Disordered" evidence="1">
    <location>
        <begin position="246"/>
        <end position="269"/>
    </location>
</feature>
<protein>
    <submittedName>
        <fullName evidence="2">Uncharacterized protein</fullName>
    </submittedName>
</protein>
<feature type="region of interest" description="Disordered" evidence="1">
    <location>
        <begin position="77"/>
        <end position="103"/>
    </location>
</feature>
<keyword evidence="3" id="KW-1185">Reference proteome</keyword>